<evidence type="ECO:0000313" key="2">
    <source>
        <dbReference type="RefSeq" id="XP_075100905.1"/>
    </source>
</evidence>
<evidence type="ECO:0000313" key="1">
    <source>
        <dbReference type="Proteomes" id="UP000790787"/>
    </source>
</evidence>
<dbReference type="RefSeq" id="XP_075100905.1">
    <property type="nucleotide sequence ID" value="XM_075244804.1"/>
</dbReference>
<gene>
    <name evidence="2" type="primary">LOC107795923</name>
</gene>
<organism evidence="1 2">
    <name type="scientific">Nicotiana tabacum</name>
    <name type="common">Common tobacco</name>
    <dbReference type="NCBI Taxonomy" id="4097"/>
    <lineage>
        <taxon>Eukaryota</taxon>
        <taxon>Viridiplantae</taxon>
        <taxon>Streptophyta</taxon>
        <taxon>Embryophyta</taxon>
        <taxon>Tracheophyta</taxon>
        <taxon>Spermatophyta</taxon>
        <taxon>Magnoliopsida</taxon>
        <taxon>eudicotyledons</taxon>
        <taxon>Gunneridae</taxon>
        <taxon>Pentapetalae</taxon>
        <taxon>asterids</taxon>
        <taxon>lamiids</taxon>
        <taxon>Solanales</taxon>
        <taxon>Solanaceae</taxon>
        <taxon>Nicotianoideae</taxon>
        <taxon>Nicotianeae</taxon>
        <taxon>Nicotiana</taxon>
    </lineage>
</organism>
<protein>
    <submittedName>
        <fullName evidence="2">Pectinesterase 1-like</fullName>
    </submittedName>
</protein>
<reference evidence="1" key="1">
    <citation type="journal article" date="2014" name="Nat. Commun.">
        <title>The tobacco genome sequence and its comparison with those of tomato and potato.</title>
        <authorList>
            <person name="Sierro N."/>
            <person name="Battey J.N."/>
            <person name="Ouadi S."/>
            <person name="Bakaher N."/>
            <person name="Bovet L."/>
            <person name="Willig A."/>
            <person name="Goepfert S."/>
            <person name="Peitsch M.C."/>
            <person name="Ivanov N.V."/>
        </authorList>
    </citation>
    <scope>NUCLEOTIDE SEQUENCE [LARGE SCALE GENOMIC DNA]</scope>
</reference>
<accession>A0AC58TUJ9</accession>
<sequence>MYNIRHKPSLILTILASTALVLLTFFVLLSNPKSSSSRAAEKTMTPHIHVHKNIQIAQSHCEGTLHPELCVSTLSSFPNLHRKSIAEIISSTVKIAVGGVRASAHNCSDLRRHVPKLEPIEKRALQDYVELLGETIAELRTALTDLSPKKSASKHYNDIQTLLSAAMTNEDTCLDGLFYSTKNNLTRYVEDNLHTIAHHVSNSLAMLNKIKRTSVSSSEEVFPEYGAMKNGFPKWLKRRERALLQVPVNETSQIFSFNAAVVGKGFLAKGITFENYAGPSKHQAVTLRSSSDLSAFYQCSFVAYQDTLYLHSLRQFYRECDIYGTVDFIFGNAAVVLQNCNLYARKPDPNQRNLFTAQGREDPNQNTGISILNCKVEAAADLVPVQSSFKNYLGRPWKEYSRTVFLQSYIGSLIEPAGWLEWNGNFALKTLYYGEYMNRGPGSNTSVRVKWPGYRVINSSAETSQFTVGNFIQGGEWLPATGFPFYLNLTFS</sequence>
<reference evidence="2" key="2">
    <citation type="submission" date="2025-08" db="UniProtKB">
        <authorList>
            <consortium name="RefSeq"/>
        </authorList>
    </citation>
    <scope>IDENTIFICATION</scope>
    <source>
        <tissue evidence="2">Leaf</tissue>
    </source>
</reference>
<name>A0AC58TUJ9_TOBAC</name>
<proteinExistence type="predicted"/>
<keyword evidence="1" id="KW-1185">Reference proteome</keyword>
<dbReference type="Proteomes" id="UP000790787">
    <property type="component" value="Chromosome 22"/>
</dbReference>